<dbReference type="PROSITE" id="PS00211">
    <property type="entry name" value="ABC_TRANSPORTER_1"/>
    <property type="match status" value="1"/>
</dbReference>
<dbReference type="GO" id="GO:0015594">
    <property type="term" value="F:ABC-type putrescine transporter activity"/>
    <property type="evidence" value="ECO:0007669"/>
    <property type="project" value="InterPro"/>
</dbReference>
<evidence type="ECO:0000259" key="8">
    <source>
        <dbReference type="PROSITE" id="PS50893"/>
    </source>
</evidence>
<keyword evidence="9" id="KW-0378">Hydrolase</keyword>
<dbReference type="CDD" id="cd03300">
    <property type="entry name" value="ABC_PotA_N"/>
    <property type="match status" value="1"/>
</dbReference>
<organism evidence="9">
    <name type="scientific">uncultured Anaerotruncus sp</name>
    <dbReference type="NCBI Taxonomy" id="905011"/>
    <lineage>
        <taxon>Bacteria</taxon>
        <taxon>Bacillati</taxon>
        <taxon>Bacillota</taxon>
        <taxon>Clostridia</taxon>
        <taxon>Eubacteriales</taxon>
        <taxon>Oscillospiraceae</taxon>
        <taxon>Anaerotruncus</taxon>
        <taxon>environmental samples</taxon>
    </lineage>
</organism>
<dbReference type="GO" id="GO:0005524">
    <property type="term" value="F:ATP binding"/>
    <property type="evidence" value="ECO:0007669"/>
    <property type="project" value="UniProtKB-KW"/>
</dbReference>
<accession>A0A6N2R751</accession>
<protein>
    <recommendedName>
        <fullName evidence="7">Spermidine/putrescine import ATP-binding protein PotA</fullName>
        <ecNumber evidence="7">7.6.2.11</ecNumber>
    </recommendedName>
</protein>
<evidence type="ECO:0000256" key="5">
    <source>
        <dbReference type="ARBA" id="ARBA00022967"/>
    </source>
</evidence>
<evidence type="ECO:0000256" key="1">
    <source>
        <dbReference type="ARBA" id="ARBA00022448"/>
    </source>
</evidence>
<evidence type="ECO:0000256" key="4">
    <source>
        <dbReference type="ARBA" id="ARBA00022840"/>
    </source>
</evidence>
<keyword evidence="1 7" id="KW-0813">Transport</keyword>
<sequence length="349" mass="39976">MENCIINLKDIVVEYDGERVLNGLNLEIHDKEFVTFLGPSGCGKTTTLRIIGGFVEPKEGDIFFDGVRINDLPPHKRQLNTVFQRYALFPHLNVYENVEFGLKLRKMPESERKQRVREMLELVNLKGFERRNINQLSGGQQQRVAIARALVNHPKVLLLDEPLGALDLKLRKEMQIELKRIQQSLEITFIYVTHDQEEALTMSDRVVVMKDGYIQQIGTPQDIYNEPANAFVADFIGESNIMDGLMYDDFKVQFAGNEFECVDKGFGQMKRVDVVVRPEDVKVVAPDEGQLNGVVNSVIFKGVHFEMMVEAAGYNWMIHSTKMEEPGSIIGMRIDPFDIHIMHKMEDEE</sequence>
<keyword evidence="4 7" id="KW-0067">ATP-binding</keyword>
<reference evidence="9" key="1">
    <citation type="submission" date="2019-11" db="EMBL/GenBank/DDBJ databases">
        <authorList>
            <person name="Feng L."/>
        </authorList>
    </citation>
    <scope>NUCLEOTIDE SEQUENCE</scope>
    <source>
        <strain evidence="9">AundefinedLFYP135</strain>
    </source>
</reference>
<dbReference type="InterPro" id="IPR017879">
    <property type="entry name" value="PotA_ATP-bd"/>
</dbReference>
<dbReference type="PROSITE" id="PS50893">
    <property type="entry name" value="ABC_TRANSPORTER_2"/>
    <property type="match status" value="1"/>
</dbReference>
<dbReference type="SMART" id="SM00382">
    <property type="entry name" value="AAA"/>
    <property type="match status" value="1"/>
</dbReference>
<dbReference type="EC" id="7.6.2.11" evidence="7"/>
<dbReference type="EMBL" id="CACRSL010000003">
    <property type="protein sequence ID" value="VYS76913.1"/>
    <property type="molecule type" value="Genomic_DNA"/>
</dbReference>
<dbReference type="InterPro" id="IPR003439">
    <property type="entry name" value="ABC_transporter-like_ATP-bd"/>
</dbReference>
<dbReference type="SUPFAM" id="SSF52540">
    <property type="entry name" value="P-loop containing nucleoside triphosphate hydrolases"/>
    <property type="match status" value="1"/>
</dbReference>
<dbReference type="InterPro" id="IPR013611">
    <property type="entry name" value="Transp-assoc_OB_typ2"/>
</dbReference>
<proteinExistence type="inferred from homology"/>
<dbReference type="Pfam" id="PF00005">
    <property type="entry name" value="ABC_tran"/>
    <property type="match status" value="1"/>
</dbReference>
<gene>
    <name evidence="9" type="primary">potA_1</name>
    <name evidence="7" type="synonym">potA</name>
    <name evidence="9" type="ORF">AULFYP135_00283</name>
</gene>
<keyword evidence="2 7" id="KW-1003">Cell membrane</keyword>
<dbReference type="SUPFAM" id="SSF50331">
    <property type="entry name" value="MOP-like"/>
    <property type="match status" value="1"/>
</dbReference>
<name>A0A6N2R751_9FIRM</name>
<dbReference type="PANTHER" id="PTHR42781">
    <property type="entry name" value="SPERMIDINE/PUTRESCINE IMPORT ATP-BINDING PROTEIN POTA"/>
    <property type="match status" value="1"/>
</dbReference>
<keyword evidence="6 7" id="KW-0472">Membrane</keyword>
<comment type="subunit">
    <text evidence="7">The complex is composed of two ATP-binding proteins (PotA), two transmembrane proteins (PotB and PotC) and a solute-binding protein (PotD).</text>
</comment>
<dbReference type="Gene3D" id="2.40.50.100">
    <property type="match status" value="1"/>
</dbReference>
<dbReference type="PANTHER" id="PTHR42781:SF4">
    <property type="entry name" value="SPERMIDINE_PUTRESCINE IMPORT ATP-BINDING PROTEIN POTA"/>
    <property type="match status" value="1"/>
</dbReference>
<feature type="domain" description="ABC transporter" evidence="8">
    <location>
        <begin position="6"/>
        <end position="236"/>
    </location>
</feature>
<dbReference type="InterPro" id="IPR050093">
    <property type="entry name" value="ABC_SmlMolc_Importer"/>
</dbReference>
<dbReference type="FunFam" id="3.40.50.300:FF:000133">
    <property type="entry name" value="Spermidine/putrescine import ATP-binding protein PotA"/>
    <property type="match status" value="1"/>
</dbReference>
<dbReference type="InterPro" id="IPR008995">
    <property type="entry name" value="Mo/tungstate-bd_C_term_dom"/>
</dbReference>
<evidence type="ECO:0000256" key="6">
    <source>
        <dbReference type="ARBA" id="ARBA00023136"/>
    </source>
</evidence>
<dbReference type="NCBIfam" id="TIGR01187">
    <property type="entry name" value="potA"/>
    <property type="match status" value="1"/>
</dbReference>
<dbReference type="InterPro" id="IPR027417">
    <property type="entry name" value="P-loop_NTPase"/>
</dbReference>
<dbReference type="Pfam" id="PF08402">
    <property type="entry name" value="TOBE_2"/>
    <property type="match status" value="1"/>
</dbReference>
<comment type="similarity">
    <text evidence="7">Belongs to the ABC transporter superfamily. Spermidine/putrescine importer (TC 3.A.1.11.1) family.</text>
</comment>
<evidence type="ECO:0000256" key="2">
    <source>
        <dbReference type="ARBA" id="ARBA00022475"/>
    </source>
</evidence>
<dbReference type="InterPro" id="IPR017871">
    <property type="entry name" value="ABC_transporter-like_CS"/>
</dbReference>
<dbReference type="GO" id="GO:0043190">
    <property type="term" value="C:ATP-binding cassette (ABC) transporter complex"/>
    <property type="evidence" value="ECO:0007669"/>
    <property type="project" value="InterPro"/>
</dbReference>
<dbReference type="AlphaFoldDB" id="A0A6N2R751"/>
<comment type="function">
    <text evidence="7">Part of the ABC transporter complex PotABCD involved in spermidine/putrescine import. Responsible for energy coupling to the transport system.</text>
</comment>
<dbReference type="InterPro" id="IPR003593">
    <property type="entry name" value="AAA+_ATPase"/>
</dbReference>
<evidence type="ECO:0000313" key="9">
    <source>
        <dbReference type="EMBL" id="VYS76913.1"/>
    </source>
</evidence>
<dbReference type="Gene3D" id="3.40.50.300">
    <property type="entry name" value="P-loop containing nucleotide triphosphate hydrolases"/>
    <property type="match status" value="1"/>
</dbReference>
<keyword evidence="5 7" id="KW-1278">Translocase</keyword>
<dbReference type="InterPro" id="IPR005893">
    <property type="entry name" value="PotA-like"/>
</dbReference>
<keyword evidence="3 7" id="KW-0547">Nucleotide-binding</keyword>
<comment type="catalytic activity">
    <reaction evidence="7">
        <text>ATP + H2O + polyamine-[polyamine-binding protein]Side 1 = ADP + phosphate + polyamineSide 2 + [polyamine-binding protein]Side 1.</text>
        <dbReference type="EC" id="7.6.2.11"/>
    </reaction>
</comment>
<evidence type="ECO:0000256" key="3">
    <source>
        <dbReference type="ARBA" id="ARBA00022741"/>
    </source>
</evidence>
<dbReference type="GO" id="GO:0016887">
    <property type="term" value="F:ATP hydrolysis activity"/>
    <property type="evidence" value="ECO:0007669"/>
    <property type="project" value="InterPro"/>
</dbReference>
<dbReference type="NCBIfam" id="NF043075">
    <property type="entry name" value="MMSYN1_0197"/>
    <property type="match status" value="1"/>
</dbReference>
<evidence type="ECO:0000256" key="7">
    <source>
        <dbReference type="RuleBase" id="RU364083"/>
    </source>
</evidence>